<sequence length="87" mass="9910">MDEEPPREHGEHVPPTPDAAVRGYYAFPPPSKLWMYYNGETWVGEARELPWWRKPVDWAFARAPRGSFVIVGTVGAIGVVLHYLFLA</sequence>
<reference evidence="3" key="1">
    <citation type="submission" date="2023-06" db="EMBL/GenBank/DDBJ databases">
        <title>MT1 and MT2 Draft Genomes of Novel Species.</title>
        <authorList>
            <person name="Venkateswaran K."/>
        </authorList>
    </citation>
    <scope>NUCLEOTIDE SEQUENCE</scope>
    <source>
        <strain evidence="3">F6_8S_P_1B</strain>
    </source>
</reference>
<evidence type="ECO:0000256" key="2">
    <source>
        <dbReference type="SAM" id="Phobius"/>
    </source>
</evidence>
<evidence type="ECO:0000313" key="3">
    <source>
        <dbReference type="EMBL" id="MDN4614153.1"/>
    </source>
</evidence>
<dbReference type="EMBL" id="JAROCF010000001">
    <property type="protein sequence ID" value="MDN4614153.1"/>
    <property type="molecule type" value="Genomic_DNA"/>
</dbReference>
<feature type="compositionally biased region" description="Basic and acidic residues" evidence="1">
    <location>
        <begin position="1"/>
        <end position="12"/>
    </location>
</feature>
<name>A0ABT8K9L6_9MICO</name>
<keyword evidence="2" id="KW-0472">Membrane</keyword>
<organism evidence="3 4">
    <name type="scientific">Leifsonia williamsii</name>
    <dbReference type="NCBI Taxonomy" id="3035919"/>
    <lineage>
        <taxon>Bacteria</taxon>
        <taxon>Bacillati</taxon>
        <taxon>Actinomycetota</taxon>
        <taxon>Actinomycetes</taxon>
        <taxon>Micrococcales</taxon>
        <taxon>Microbacteriaceae</taxon>
        <taxon>Leifsonia</taxon>
    </lineage>
</organism>
<accession>A0ABT8K9L6</accession>
<feature type="region of interest" description="Disordered" evidence="1">
    <location>
        <begin position="1"/>
        <end position="20"/>
    </location>
</feature>
<proteinExistence type="predicted"/>
<keyword evidence="2" id="KW-1133">Transmembrane helix</keyword>
<dbReference type="Proteomes" id="UP001174208">
    <property type="component" value="Unassembled WGS sequence"/>
</dbReference>
<evidence type="ECO:0008006" key="5">
    <source>
        <dbReference type="Google" id="ProtNLM"/>
    </source>
</evidence>
<keyword evidence="2" id="KW-0812">Transmembrane</keyword>
<keyword evidence="4" id="KW-1185">Reference proteome</keyword>
<feature type="transmembrane region" description="Helical" evidence="2">
    <location>
        <begin position="66"/>
        <end position="86"/>
    </location>
</feature>
<evidence type="ECO:0000313" key="4">
    <source>
        <dbReference type="Proteomes" id="UP001174208"/>
    </source>
</evidence>
<comment type="caution">
    <text evidence="3">The sequence shown here is derived from an EMBL/GenBank/DDBJ whole genome shotgun (WGS) entry which is preliminary data.</text>
</comment>
<gene>
    <name evidence="3" type="ORF">P5G50_06770</name>
</gene>
<dbReference type="RefSeq" id="WP_301210607.1">
    <property type="nucleotide sequence ID" value="NZ_JAROCF010000001.1"/>
</dbReference>
<protein>
    <recommendedName>
        <fullName evidence="5">DUF2510 domain-containing protein</fullName>
    </recommendedName>
</protein>
<evidence type="ECO:0000256" key="1">
    <source>
        <dbReference type="SAM" id="MobiDB-lite"/>
    </source>
</evidence>